<proteinExistence type="predicted"/>
<evidence type="ECO:0000256" key="5">
    <source>
        <dbReference type="ARBA" id="ARBA00022777"/>
    </source>
</evidence>
<evidence type="ECO:0000256" key="3">
    <source>
        <dbReference type="ARBA" id="ARBA00022553"/>
    </source>
</evidence>
<dbReference type="SMART" id="SM00065">
    <property type="entry name" value="GAF"/>
    <property type="match status" value="2"/>
</dbReference>
<dbReference type="Pfam" id="PF08448">
    <property type="entry name" value="PAS_4"/>
    <property type="match status" value="1"/>
</dbReference>
<comment type="catalytic activity">
    <reaction evidence="1">
        <text>ATP + protein L-histidine = ADP + protein N-phospho-L-histidine.</text>
        <dbReference type="EC" id="2.7.13.3"/>
    </reaction>
</comment>
<feature type="domain" description="PAC" evidence="7">
    <location>
        <begin position="573"/>
        <end position="625"/>
    </location>
</feature>
<keyword evidence="3" id="KW-0597">Phosphoprotein</keyword>
<dbReference type="SUPFAM" id="SSF55781">
    <property type="entry name" value="GAF domain-like"/>
    <property type="match status" value="2"/>
</dbReference>
<evidence type="ECO:0000256" key="4">
    <source>
        <dbReference type="ARBA" id="ARBA00022679"/>
    </source>
</evidence>
<dbReference type="PROSITE" id="PS50112">
    <property type="entry name" value="PAS"/>
    <property type="match status" value="1"/>
</dbReference>
<reference evidence="8 9" key="1">
    <citation type="journal article" date="2019" name="Genome Biol. Evol.">
        <title>Day and night: Metabolic profiles and evolutionary relationships of six axenic non-marine cyanobacteria.</title>
        <authorList>
            <person name="Will S.E."/>
            <person name="Henke P."/>
            <person name="Boedeker C."/>
            <person name="Huang S."/>
            <person name="Brinkmann H."/>
            <person name="Rohde M."/>
            <person name="Jarek M."/>
            <person name="Friedl T."/>
            <person name="Seufert S."/>
            <person name="Schumacher M."/>
            <person name="Overmann J."/>
            <person name="Neumann-Schaal M."/>
            <person name="Petersen J."/>
        </authorList>
    </citation>
    <scope>NUCLEOTIDE SEQUENCE [LARGE SCALE GENOMIC DNA]</scope>
    <source>
        <strain evidence="8 9">SAG 39.79</strain>
    </source>
</reference>
<dbReference type="EMBL" id="RSCK01000015">
    <property type="protein sequence ID" value="RUT12338.1"/>
    <property type="molecule type" value="Genomic_DNA"/>
</dbReference>
<dbReference type="InterPro" id="IPR035965">
    <property type="entry name" value="PAS-like_dom_sf"/>
</dbReference>
<evidence type="ECO:0000313" key="8">
    <source>
        <dbReference type="EMBL" id="RUT12338.1"/>
    </source>
</evidence>
<dbReference type="InterPro" id="IPR052162">
    <property type="entry name" value="Sensor_kinase/Photoreceptor"/>
</dbReference>
<protein>
    <recommendedName>
        <fullName evidence="2">histidine kinase</fullName>
        <ecNumber evidence="2">2.7.13.3</ecNumber>
    </recommendedName>
</protein>
<keyword evidence="5" id="KW-0418">Kinase</keyword>
<dbReference type="Gene3D" id="3.30.450.40">
    <property type="match status" value="2"/>
</dbReference>
<dbReference type="RefSeq" id="WP_127023039.1">
    <property type="nucleotide sequence ID" value="NZ_JAVKZF010000002.1"/>
</dbReference>
<evidence type="ECO:0000313" key="9">
    <source>
        <dbReference type="Proteomes" id="UP000282574"/>
    </source>
</evidence>
<evidence type="ECO:0000256" key="1">
    <source>
        <dbReference type="ARBA" id="ARBA00000085"/>
    </source>
</evidence>
<dbReference type="PANTHER" id="PTHR43304">
    <property type="entry name" value="PHYTOCHROME-LIKE PROTEIN CPH1"/>
    <property type="match status" value="1"/>
</dbReference>
<evidence type="ECO:0000256" key="2">
    <source>
        <dbReference type="ARBA" id="ARBA00012438"/>
    </source>
</evidence>
<keyword evidence="9" id="KW-1185">Reference proteome</keyword>
<dbReference type="EC" id="2.7.13.3" evidence="2"/>
<accession>A0AB37ULV3</accession>
<comment type="caution">
    <text evidence="8">The sequence shown here is derived from an EMBL/GenBank/DDBJ whole genome shotgun (WGS) entry which is preliminary data.</text>
</comment>
<dbReference type="SUPFAM" id="SSF55785">
    <property type="entry name" value="PYP-like sensor domain (PAS domain)"/>
    <property type="match status" value="3"/>
</dbReference>
<dbReference type="InterPro" id="IPR029016">
    <property type="entry name" value="GAF-like_dom_sf"/>
</dbReference>
<keyword evidence="4" id="KW-0808">Transferase</keyword>
<dbReference type="InterPro" id="IPR000700">
    <property type="entry name" value="PAS-assoc_C"/>
</dbReference>
<evidence type="ECO:0000259" key="6">
    <source>
        <dbReference type="PROSITE" id="PS50112"/>
    </source>
</evidence>
<name>A0AB37ULV3_9CYAN</name>
<dbReference type="NCBIfam" id="TIGR00229">
    <property type="entry name" value="sensory_box"/>
    <property type="match status" value="1"/>
</dbReference>
<dbReference type="SMART" id="SM00086">
    <property type="entry name" value="PAC"/>
    <property type="match status" value="1"/>
</dbReference>
<dbReference type="Pfam" id="PF13188">
    <property type="entry name" value="PAS_8"/>
    <property type="match status" value="1"/>
</dbReference>
<dbReference type="Gene3D" id="3.30.450.20">
    <property type="entry name" value="PAS domain"/>
    <property type="match status" value="3"/>
</dbReference>
<dbReference type="InterPro" id="IPR000014">
    <property type="entry name" value="PAS"/>
</dbReference>
<dbReference type="PANTHER" id="PTHR43304:SF1">
    <property type="entry name" value="PAC DOMAIN-CONTAINING PROTEIN"/>
    <property type="match status" value="1"/>
</dbReference>
<dbReference type="AlphaFoldDB" id="A0AB37ULV3"/>
<dbReference type="Pfam" id="PF13185">
    <property type="entry name" value="GAF_2"/>
    <property type="match status" value="2"/>
</dbReference>
<gene>
    <name evidence="8" type="ORF">DSM107010_23480</name>
</gene>
<dbReference type="InterPro" id="IPR003018">
    <property type="entry name" value="GAF"/>
</dbReference>
<dbReference type="GO" id="GO:0004673">
    <property type="term" value="F:protein histidine kinase activity"/>
    <property type="evidence" value="ECO:0007669"/>
    <property type="project" value="UniProtKB-EC"/>
</dbReference>
<organism evidence="8 9">
    <name type="scientific">Chroococcidiopsis cubana SAG 39.79</name>
    <dbReference type="NCBI Taxonomy" id="388085"/>
    <lineage>
        <taxon>Bacteria</taxon>
        <taxon>Bacillati</taxon>
        <taxon>Cyanobacteriota</taxon>
        <taxon>Cyanophyceae</taxon>
        <taxon>Chroococcidiopsidales</taxon>
        <taxon>Chroococcidiopsidaceae</taxon>
        <taxon>Chroococcidiopsis</taxon>
    </lineage>
</organism>
<dbReference type="Proteomes" id="UP000282574">
    <property type="component" value="Unassembled WGS sequence"/>
</dbReference>
<dbReference type="CDD" id="cd00130">
    <property type="entry name" value="PAS"/>
    <property type="match status" value="2"/>
</dbReference>
<sequence>MQRPRPETVTLDDILITEEISRRSPRPPNWQAEAQAMQPLARQMARDSESLLQTLVEITLELCLAGTAGVSLLETSDEEEVFRWSELAGRFTHDGLIPRNFSPCGVCVDRGTPQFFSHPERYFTYLQDANTPIVEALLLPLIADDHAFGAIWIMSHDEQRHFDAEDVRVMTSLADFTAAALLLKQQQTRELLAINAALEAKVEEHRQAEDRARALISNLPGGAAFVVDRDLRYLLAEGEALSAAGFKPKDFIRRTIFEVLPPELTTNYEMLYRKALAGESFEHEHNAHDRFYISRGKPLRSPNNEVYAVLAVSYDISDRKIAEAAIAADLKDTQLLRDLSARLVTEDDIQAIYQEIVATAIALTRADAGSIQILDEATQELVLLTTQGFERNMIDRFYRVNAGSNTPCGMALTTGERTFVDFDVPESEDPHAEMRLHREEGYLSAQSTPLIARSGKAIGMVSTHWRKHHRPSDRELRFLDLLARQAADLIEQRQAEAALRESEAHFRALANASSDIVYRMSADWCVMYHLEGKQFIVSTVNPQRTWLDQYIPEDEQPQVWAAIESAIQTKSNFELEHRVFREDGTIGWTFSRAIPLLNPQGEIIEWLGAASDITERKRMEAALRESGEKYRSLFESIDEGFCLFEMIYDETGKVVDCRFLEVNSVFEQQTGLENVVGKLGSEITPNTESYWFKTYDEVVKTGKPQRIENYNQATER</sequence>
<dbReference type="InterPro" id="IPR001610">
    <property type="entry name" value="PAC"/>
</dbReference>
<feature type="domain" description="PAS" evidence="6">
    <location>
        <begin position="208"/>
        <end position="279"/>
    </location>
</feature>
<dbReference type="InterPro" id="IPR013655">
    <property type="entry name" value="PAS_fold_3"/>
</dbReference>
<evidence type="ECO:0000259" key="7">
    <source>
        <dbReference type="PROSITE" id="PS50113"/>
    </source>
</evidence>
<dbReference type="InterPro" id="IPR013656">
    <property type="entry name" value="PAS_4"/>
</dbReference>
<dbReference type="Pfam" id="PF08447">
    <property type="entry name" value="PAS_3"/>
    <property type="match status" value="1"/>
</dbReference>
<dbReference type="PROSITE" id="PS50113">
    <property type="entry name" value="PAC"/>
    <property type="match status" value="1"/>
</dbReference>